<sequence>MGGSGYNSKVSLSEPFTLAPTAFHLPPPPSAPPLPSASDVTQRAWRDRIRPHRRNAAAAVTDLAWEARGVDWSVTG</sequence>
<feature type="region of interest" description="Disordered" evidence="1">
    <location>
        <begin position="19"/>
        <end position="42"/>
    </location>
</feature>
<evidence type="ECO:0000313" key="2">
    <source>
        <dbReference type="EMBL" id="SOY62177.1"/>
    </source>
</evidence>
<comment type="caution">
    <text evidence="2">The sequence shown here is derived from an EMBL/GenBank/DDBJ whole genome shotgun (WGS) entry which is preliminary data.</text>
</comment>
<name>A0A375C3X3_9BURK</name>
<reference evidence="2" key="1">
    <citation type="submission" date="2018-01" db="EMBL/GenBank/DDBJ databases">
        <authorList>
            <person name="Clerissi C."/>
        </authorList>
    </citation>
    <scope>NUCLEOTIDE SEQUENCE</scope>
    <source>
        <strain evidence="2">Cupriavidus taiwanensis LMG 19430</strain>
    </source>
</reference>
<protein>
    <submittedName>
        <fullName evidence="2">Uncharacterized protein</fullName>
    </submittedName>
</protein>
<dbReference type="AlphaFoldDB" id="A0A375C3X3"/>
<feature type="compositionally biased region" description="Pro residues" evidence="1">
    <location>
        <begin position="25"/>
        <end position="35"/>
    </location>
</feature>
<dbReference type="Proteomes" id="UP000257016">
    <property type="component" value="Unassembled WGS sequence"/>
</dbReference>
<accession>A0A375C3X3</accession>
<proteinExistence type="predicted"/>
<gene>
    <name evidence="2" type="ORF">CBM2586_A50422</name>
</gene>
<evidence type="ECO:0000256" key="1">
    <source>
        <dbReference type="SAM" id="MobiDB-lite"/>
    </source>
</evidence>
<dbReference type="EMBL" id="OFSN01000010">
    <property type="protein sequence ID" value="SOY62177.1"/>
    <property type="molecule type" value="Genomic_DNA"/>
</dbReference>
<organism evidence="2">
    <name type="scientific">Cupriavidus taiwanensis</name>
    <dbReference type="NCBI Taxonomy" id="164546"/>
    <lineage>
        <taxon>Bacteria</taxon>
        <taxon>Pseudomonadati</taxon>
        <taxon>Pseudomonadota</taxon>
        <taxon>Betaproteobacteria</taxon>
        <taxon>Burkholderiales</taxon>
        <taxon>Burkholderiaceae</taxon>
        <taxon>Cupriavidus</taxon>
    </lineage>
</organism>